<keyword evidence="4" id="KW-0966">Cell projection</keyword>
<evidence type="ECO:0000313" key="5">
    <source>
        <dbReference type="Proteomes" id="UP000273252"/>
    </source>
</evidence>
<protein>
    <submittedName>
        <fullName evidence="4">Flagellar protein FlgN</fullName>
    </submittedName>
</protein>
<evidence type="ECO:0000313" key="4">
    <source>
        <dbReference type="EMBL" id="RJX71635.1"/>
    </source>
</evidence>
<dbReference type="InterPro" id="IPR007809">
    <property type="entry name" value="FlgN-like"/>
</dbReference>
<dbReference type="SUPFAM" id="SSF140566">
    <property type="entry name" value="FlgN-like"/>
    <property type="match status" value="1"/>
</dbReference>
<dbReference type="EMBL" id="QVMU01000007">
    <property type="protein sequence ID" value="RJX71635.1"/>
    <property type="molecule type" value="Genomic_DNA"/>
</dbReference>
<name>A0A3A6QRI0_9VIBR</name>
<dbReference type="Gene3D" id="1.20.58.300">
    <property type="entry name" value="FlgN-like"/>
    <property type="match status" value="1"/>
</dbReference>
<dbReference type="Pfam" id="PF05130">
    <property type="entry name" value="FlgN"/>
    <property type="match status" value="1"/>
</dbReference>
<dbReference type="Proteomes" id="UP000273252">
    <property type="component" value="Unassembled WGS sequence"/>
</dbReference>
<evidence type="ECO:0000256" key="2">
    <source>
        <dbReference type="ARBA" id="ARBA00007703"/>
    </source>
</evidence>
<evidence type="ECO:0000256" key="1">
    <source>
        <dbReference type="ARBA" id="ARBA00002397"/>
    </source>
</evidence>
<dbReference type="GO" id="GO:0044780">
    <property type="term" value="P:bacterial-type flagellum assembly"/>
    <property type="evidence" value="ECO:0007669"/>
    <property type="project" value="InterPro"/>
</dbReference>
<dbReference type="RefSeq" id="WP_120030745.1">
    <property type="nucleotide sequence ID" value="NZ_QVMU01000007.1"/>
</dbReference>
<keyword evidence="4" id="KW-0282">Flagellum</keyword>
<evidence type="ECO:0000256" key="3">
    <source>
        <dbReference type="ARBA" id="ARBA00022795"/>
    </source>
</evidence>
<dbReference type="AlphaFoldDB" id="A0A3A6QRI0"/>
<keyword evidence="5" id="KW-1185">Reference proteome</keyword>
<comment type="function">
    <text evidence="1">Required for the efficient initiation of filament assembly.</text>
</comment>
<comment type="similarity">
    <text evidence="2">Belongs to the FlgN family.</text>
</comment>
<comment type="caution">
    <text evidence="4">The sequence shown here is derived from an EMBL/GenBank/DDBJ whole genome shotgun (WGS) entry which is preliminary data.</text>
</comment>
<organism evidence="4 5">
    <name type="scientific">Vibrio sinensis</name>
    <dbReference type="NCBI Taxonomy" id="2302434"/>
    <lineage>
        <taxon>Bacteria</taxon>
        <taxon>Pseudomonadati</taxon>
        <taxon>Pseudomonadota</taxon>
        <taxon>Gammaproteobacteria</taxon>
        <taxon>Vibrionales</taxon>
        <taxon>Vibrionaceae</taxon>
        <taxon>Vibrio</taxon>
    </lineage>
</organism>
<proteinExistence type="inferred from homology"/>
<dbReference type="InterPro" id="IPR036679">
    <property type="entry name" value="FlgN-like_sf"/>
</dbReference>
<reference evidence="4 5" key="1">
    <citation type="submission" date="2018-08" db="EMBL/GenBank/DDBJ databases">
        <title>Vibrio isolated from the Eastern China Marginal Seas.</title>
        <authorList>
            <person name="Li Y."/>
        </authorList>
    </citation>
    <scope>NUCLEOTIDE SEQUENCE [LARGE SCALE GENOMIC DNA]</scope>
    <source>
        <strain evidence="4 5">BEI233</strain>
    </source>
</reference>
<keyword evidence="4" id="KW-0969">Cilium</keyword>
<accession>A0A3A6QRI0</accession>
<sequence>MAALKGLVEFQLTNANELSTLLDREQLAITQRNAKNIETLAAEKVILIERLQQTDQRIARHPEIASLKSDPELSQLVEQIKIAIEHCQKTNLTNGEALQRAQLSFNKLNNLMKQSQGKFGMTYNAEGQTRNFSTLGTNIKA</sequence>
<keyword evidence="3" id="KW-1005">Bacterial flagellum biogenesis</keyword>
<gene>
    <name evidence="4" type="ORF">DZ860_09735</name>
</gene>
<dbReference type="OrthoDB" id="5900563at2"/>